<dbReference type="Pfam" id="PF00990">
    <property type="entry name" value="GGDEF"/>
    <property type="match status" value="1"/>
</dbReference>
<dbReference type="Pfam" id="PF00563">
    <property type="entry name" value="EAL"/>
    <property type="match status" value="1"/>
</dbReference>
<dbReference type="InterPro" id="IPR046342">
    <property type="entry name" value="CBS_dom_sf"/>
</dbReference>
<dbReference type="InterPro" id="IPR000160">
    <property type="entry name" value="GGDEF_dom"/>
</dbReference>
<dbReference type="eggNOG" id="COG2200">
    <property type="taxonomic scope" value="Bacteria"/>
</dbReference>
<dbReference type="AlphaFoldDB" id="Q1QZ57"/>
<dbReference type="SUPFAM" id="SSF54631">
    <property type="entry name" value="CBS-domain pair"/>
    <property type="match status" value="1"/>
</dbReference>
<feature type="domain" description="EAL" evidence="2">
    <location>
        <begin position="22"/>
        <end position="272"/>
    </location>
</feature>
<evidence type="ECO:0000313" key="5">
    <source>
        <dbReference type="Proteomes" id="UP000000239"/>
    </source>
</evidence>
<dbReference type="OrthoDB" id="1673646at2"/>
<name>Q1QZ57_CHRI1</name>
<organism evidence="4 5">
    <name type="scientific">Chromohalobacter israelensis (strain ATCC BAA-138 / DSM 3043 / CIP 106854 / NCIMB 13768 / 1H11)</name>
    <name type="common">Chromohalobacter salexigens</name>
    <dbReference type="NCBI Taxonomy" id="290398"/>
    <lineage>
        <taxon>Bacteria</taxon>
        <taxon>Pseudomonadati</taxon>
        <taxon>Pseudomonadota</taxon>
        <taxon>Gammaproteobacteria</taxon>
        <taxon>Oceanospirillales</taxon>
        <taxon>Halomonadaceae</taxon>
        <taxon>Chromohalobacter</taxon>
    </lineage>
</organism>
<feature type="domain" description="GGDEF" evidence="3">
    <location>
        <begin position="449"/>
        <end position="605"/>
    </location>
</feature>
<accession>Q1QZ57</accession>
<dbReference type="SMART" id="SM00052">
    <property type="entry name" value="EAL"/>
    <property type="match status" value="1"/>
</dbReference>
<evidence type="ECO:0000256" key="1">
    <source>
        <dbReference type="SAM" id="MobiDB-lite"/>
    </source>
</evidence>
<evidence type="ECO:0000259" key="2">
    <source>
        <dbReference type="PROSITE" id="PS50883"/>
    </source>
</evidence>
<dbReference type="Gene3D" id="3.20.20.450">
    <property type="entry name" value="EAL domain"/>
    <property type="match status" value="1"/>
</dbReference>
<dbReference type="Gene3D" id="3.30.70.270">
    <property type="match status" value="1"/>
</dbReference>
<dbReference type="PROSITE" id="PS50887">
    <property type="entry name" value="GGDEF"/>
    <property type="match status" value="1"/>
</dbReference>
<dbReference type="InterPro" id="IPR050706">
    <property type="entry name" value="Cyclic-di-GMP_PDE-like"/>
</dbReference>
<dbReference type="eggNOG" id="COG0517">
    <property type="taxonomic scope" value="Bacteria"/>
</dbReference>
<dbReference type="PANTHER" id="PTHR33121">
    <property type="entry name" value="CYCLIC DI-GMP PHOSPHODIESTERASE PDEF"/>
    <property type="match status" value="1"/>
</dbReference>
<dbReference type="SMART" id="SM00267">
    <property type="entry name" value="GGDEF"/>
    <property type="match status" value="1"/>
</dbReference>
<dbReference type="KEGG" id="csa:Csal_0894"/>
<dbReference type="CDD" id="cd01948">
    <property type="entry name" value="EAL"/>
    <property type="match status" value="1"/>
</dbReference>
<dbReference type="InterPro" id="IPR035919">
    <property type="entry name" value="EAL_sf"/>
</dbReference>
<dbReference type="InterPro" id="IPR029787">
    <property type="entry name" value="Nucleotide_cyclase"/>
</dbReference>
<evidence type="ECO:0000313" key="4">
    <source>
        <dbReference type="EMBL" id="ABE58251.1"/>
    </source>
</evidence>
<sequence length="605" mass="66691">MNVMGNWPNGAMTHPCPPASTTEATDPSLSAIVREGRIDVHFQPIVAIRSGRVFAYEALSRGPHDTVYAHPLTMFEAARKQSLLAPLEAVCRHRAITAWADQELDELLFINVSPEVLLDPKHRSGETLRLLTRLGIPPHRLVIELTEQSPGIDPDLMAEAVRHYQSMGFTIALDDLGEGYASLRLWSQIRPDFVKLDRHFVSELDRDRVKRRFVRAFLDVAHGVGSRVIAEGVEREEELDCLHALGADYYQGWLFARPSPTPKATRLELNERLAQLAARQESPLQECVARHVCKWQPALAMTVTVAEASERFSAAPDVAAMAVVDDQEMPIGVLTREAVMALVGKRFGFDLHGRDPVTSAMHVAPLCVEVTEPLDQVSRKVTGRDSDQRAEPFVVTQRGRYVGMGQIVALLQQITEQKVAIARQANPLTQLPGNAPVRAALDAFVRARKSFVACYLDLDHFKPFNDRFGYALGDQVLLDVAGTLGEAKGAHDFLGHLGGDDFVLLLAPRERLQCFLAAIQAEFSARVASRVPAAVVEEGGFTAQDRFGQQRFFPLPRLTVAALNVPGGLAPQSFGDCWGPLKQSAKRTENGRLVVRMRGETFAAS</sequence>
<dbReference type="STRING" id="290398.Csal_0894"/>
<dbReference type="SUPFAM" id="SSF141868">
    <property type="entry name" value="EAL domain-like"/>
    <property type="match status" value="1"/>
</dbReference>
<dbReference type="eggNOG" id="COG2199">
    <property type="taxonomic scope" value="Bacteria"/>
</dbReference>
<evidence type="ECO:0000259" key="3">
    <source>
        <dbReference type="PROSITE" id="PS50887"/>
    </source>
</evidence>
<dbReference type="PROSITE" id="PS50883">
    <property type="entry name" value="EAL"/>
    <property type="match status" value="1"/>
</dbReference>
<feature type="region of interest" description="Disordered" evidence="1">
    <location>
        <begin position="1"/>
        <end position="24"/>
    </location>
</feature>
<dbReference type="EMBL" id="CP000285">
    <property type="protein sequence ID" value="ABE58251.1"/>
    <property type="molecule type" value="Genomic_DNA"/>
</dbReference>
<dbReference type="HOGENOM" id="CLU_015702_2_1_6"/>
<dbReference type="CDD" id="cd01949">
    <property type="entry name" value="GGDEF"/>
    <property type="match status" value="1"/>
</dbReference>
<dbReference type="GO" id="GO:0071111">
    <property type="term" value="F:cyclic-guanylate-specific phosphodiesterase activity"/>
    <property type="evidence" value="ECO:0007669"/>
    <property type="project" value="InterPro"/>
</dbReference>
<dbReference type="InterPro" id="IPR043128">
    <property type="entry name" value="Rev_trsase/Diguanyl_cyclase"/>
</dbReference>
<reference evidence="4 5" key="1">
    <citation type="journal article" date="2011" name="Stand. Genomic Sci.">
        <title>Complete genome sequence of the halophilic and highly halotolerant Chromohalobacter salexigens type strain (1H11(T)).</title>
        <authorList>
            <person name="Copeland A."/>
            <person name="O'Connor K."/>
            <person name="Lucas S."/>
            <person name="Lapidus A."/>
            <person name="Berry K.W."/>
            <person name="Detter J.C."/>
            <person name="Del Rio T.G."/>
            <person name="Hammon N."/>
            <person name="Dalin E."/>
            <person name="Tice H."/>
            <person name="Pitluck S."/>
            <person name="Bruce D."/>
            <person name="Goodwin L."/>
            <person name="Han C."/>
            <person name="Tapia R."/>
            <person name="Saunders E."/>
            <person name="Schmutz J."/>
            <person name="Brettin T."/>
            <person name="Larimer F."/>
            <person name="Land M."/>
            <person name="Hauser L."/>
            <person name="Vargas C."/>
            <person name="Nieto J.J."/>
            <person name="Kyrpides N.C."/>
            <person name="Ivanova N."/>
            <person name="Goker M."/>
            <person name="Klenk H.P."/>
            <person name="Csonka L.N."/>
            <person name="Woyke T."/>
        </authorList>
    </citation>
    <scope>NUCLEOTIDE SEQUENCE [LARGE SCALE GENOMIC DNA]</scope>
    <source>
        <strain evidence="5">ATCC BAA-138 / DSM 3043 / CIP 106854 / NCIMB 13768 / 1H11</strain>
    </source>
</reference>
<dbReference type="NCBIfam" id="TIGR00254">
    <property type="entry name" value="GGDEF"/>
    <property type="match status" value="1"/>
</dbReference>
<gene>
    <name evidence="4" type="ordered locus">Csal_0894</name>
</gene>
<dbReference type="PANTHER" id="PTHR33121:SF76">
    <property type="entry name" value="SIGNALING PROTEIN"/>
    <property type="match status" value="1"/>
</dbReference>
<proteinExistence type="predicted"/>
<protein>
    <submittedName>
        <fullName evidence="4">Diguanylate cyclase/phosphodiesterase</fullName>
    </submittedName>
</protein>
<dbReference type="SUPFAM" id="SSF55073">
    <property type="entry name" value="Nucleotide cyclase"/>
    <property type="match status" value="1"/>
</dbReference>
<dbReference type="Proteomes" id="UP000000239">
    <property type="component" value="Chromosome"/>
</dbReference>
<dbReference type="InterPro" id="IPR001633">
    <property type="entry name" value="EAL_dom"/>
</dbReference>
<keyword evidence="5" id="KW-1185">Reference proteome</keyword>
<dbReference type="Gene3D" id="3.10.580.10">
    <property type="entry name" value="CBS-domain"/>
    <property type="match status" value="1"/>
</dbReference>